<dbReference type="EMBL" id="JBHSOZ010000002">
    <property type="protein sequence ID" value="MFC5711598.1"/>
    <property type="molecule type" value="Genomic_DNA"/>
</dbReference>
<evidence type="ECO:0000313" key="1">
    <source>
        <dbReference type="EMBL" id="MFC5711598.1"/>
    </source>
</evidence>
<proteinExistence type="predicted"/>
<sequence>MSLAYIVIDNLQIPAQKFEEKNEALNVSKDKEVVVEDNNERYWVIDEENYAKVEPFGYSKVE</sequence>
<organism evidence="1 2">
    <name type="scientific">Thalassorhabdus alkalitolerans</name>
    <dbReference type="NCBI Taxonomy" id="2282697"/>
    <lineage>
        <taxon>Bacteria</taxon>
        <taxon>Bacillati</taxon>
        <taxon>Bacillota</taxon>
        <taxon>Bacilli</taxon>
        <taxon>Bacillales</taxon>
        <taxon>Bacillaceae</taxon>
        <taxon>Thalassorhabdus</taxon>
    </lineage>
</organism>
<dbReference type="RefSeq" id="WP_385938052.1">
    <property type="nucleotide sequence ID" value="NZ_JBHSOZ010000002.1"/>
</dbReference>
<name>A0ABW0YMB9_9BACI</name>
<reference evidence="2" key="1">
    <citation type="journal article" date="2019" name="Int. J. Syst. Evol. Microbiol.">
        <title>The Global Catalogue of Microorganisms (GCM) 10K type strain sequencing project: providing services to taxonomists for standard genome sequencing and annotation.</title>
        <authorList>
            <consortium name="The Broad Institute Genomics Platform"/>
            <consortium name="The Broad Institute Genome Sequencing Center for Infectious Disease"/>
            <person name="Wu L."/>
            <person name="Ma J."/>
        </authorList>
    </citation>
    <scope>NUCLEOTIDE SEQUENCE [LARGE SCALE GENOMIC DNA]</scope>
    <source>
        <strain evidence="2">CECT 7184</strain>
    </source>
</reference>
<gene>
    <name evidence="1" type="ORF">ACFPU1_02245</name>
</gene>
<keyword evidence="2" id="KW-1185">Reference proteome</keyword>
<accession>A0ABW0YMB9</accession>
<protein>
    <submittedName>
        <fullName evidence="1">Uncharacterized protein</fullName>
    </submittedName>
</protein>
<comment type="caution">
    <text evidence="1">The sequence shown here is derived from an EMBL/GenBank/DDBJ whole genome shotgun (WGS) entry which is preliminary data.</text>
</comment>
<dbReference type="Proteomes" id="UP001596142">
    <property type="component" value="Unassembled WGS sequence"/>
</dbReference>
<evidence type="ECO:0000313" key="2">
    <source>
        <dbReference type="Proteomes" id="UP001596142"/>
    </source>
</evidence>